<keyword evidence="2" id="KW-1185">Reference proteome</keyword>
<reference evidence="2" key="2">
    <citation type="submission" date="2015-01" db="EMBL/GenBank/DDBJ databases">
        <title>Evolutionary Origins and Diversification of the Mycorrhizal Mutualists.</title>
        <authorList>
            <consortium name="DOE Joint Genome Institute"/>
            <consortium name="Mycorrhizal Genomics Consortium"/>
            <person name="Kohler A."/>
            <person name="Kuo A."/>
            <person name="Nagy L.G."/>
            <person name="Floudas D."/>
            <person name="Copeland A."/>
            <person name="Barry K.W."/>
            <person name="Cichocki N."/>
            <person name="Veneault-Fourrey C."/>
            <person name="LaButti K."/>
            <person name="Lindquist E.A."/>
            <person name="Lipzen A."/>
            <person name="Lundell T."/>
            <person name="Morin E."/>
            <person name="Murat C."/>
            <person name="Riley R."/>
            <person name="Ohm R."/>
            <person name="Sun H."/>
            <person name="Tunlid A."/>
            <person name="Henrissat B."/>
            <person name="Grigoriev I.V."/>
            <person name="Hibbett D.S."/>
            <person name="Martin F."/>
        </authorList>
    </citation>
    <scope>NUCLEOTIDE SEQUENCE [LARGE SCALE GENOMIC DNA]</scope>
    <source>
        <strain evidence="2">LaAM-08-1</strain>
    </source>
</reference>
<protein>
    <submittedName>
        <fullName evidence="1">Uncharacterized protein</fullName>
    </submittedName>
</protein>
<organism evidence="1 2">
    <name type="scientific">Laccaria amethystina LaAM-08-1</name>
    <dbReference type="NCBI Taxonomy" id="1095629"/>
    <lineage>
        <taxon>Eukaryota</taxon>
        <taxon>Fungi</taxon>
        <taxon>Dikarya</taxon>
        <taxon>Basidiomycota</taxon>
        <taxon>Agaricomycotina</taxon>
        <taxon>Agaricomycetes</taxon>
        <taxon>Agaricomycetidae</taxon>
        <taxon>Agaricales</taxon>
        <taxon>Agaricineae</taxon>
        <taxon>Hydnangiaceae</taxon>
        <taxon>Laccaria</taxon>
    </lineage>
</organism>
<dbReference type="HOGENOM" id="CLU_2027105_0_0_1"/>
<dbReference type="AlphaFoldDB" id="A0A0C9X383"/>
<accession>A0A0C9X383</accession>
<gene>
    <name evidence="1" type="ORF">K443DRAFT_445768</name>
</gene>
<dbReference type="EMBL" id="KN838934">
    <property type="protein sequence ID" value="KIJ92131.1"/>
    <property type="molecule type" value="Genomic_DNA"/>
</dbReference>
<name>A0A0C9X383_9AGAR</name>
<reference evidence="1 2" key="1">
    <citation type="submission" date="2014-04" db="EMBL/GenBank/DDBJ databases">
        <authorList>
            <consortium name="DOE Joint Genome Institute"/>
            <person name="Kuo A."/>
            <person name="Kohler A."/>
            <person name="Nagy L.G."/>
            <person name="Floudas D."/>
            <person name="Copeland A."/>
            <person name="Barry K.W."/>
            <person name="Cichocki N."/>
            <person name="Veneault-Fourrey C."/>
            <person name="LaButti K."/>
            <person name="Lindquist E.A."/>
            <person name="Lipzen A."/>
            <person name="Lundell T."/>
            <person name="Morin E."/>
            <person name="Murat C."/>
            <person name="Sun H."/>
            <person name="Tunlid A."/>
            <person name="Henrissat B."/>
            <person name="Grigoriev I.V."/>
            <person name="Hibbett D.S."/>
            <person name="Martin F."/>
            <person name="Nordberg H.P."/>
            <person name="Cantor M.N."/>
            <person name="Hua S.X."/>
        </authorList>
    </citation>
    <scope>NUCLEOTIDE SEQUENCE [LARGE SCALE GENOMIC DNA]</scope>
    <source>
        <strain evidence="1 2">LaAM-08-1</strain>
    </source>
</reference>
<evidence type="ECO:0000313" key="2">
    <source>
        <dbReference type="Proteomes" id="UP000054477"/>
    </source>
</evidence>
<evidence type="ECO:0000313" key="1">
    <source>
        <dbReference type="EMBL" id="KIJ92131.1"/>
    </source>
</evidence>
<proteinExistence type="predicted"/>
<sequence length="122" mass="13536">MVRSPFLRHPREELKSTDQAYLTCQASTDTQPSRQLPLMEAFLQFLPVVNPTILLVSAGTSGTHVGALLPVLMKFPTPPGLRNTLLRRPLDSHLLSYTVQPSLVPSPTFTPFGRIFVPRKSV</sequence>
<dbReference type="Proteomes" id="UP000054477">
    <property type="component" value="Unassembled WGS sequence"/>
</dbReference>